<dbReference type="AlphaFoldDB" id="D8TYY7"/>
<dbReference type="RefSeq" id="XP_002951488.1">
    <property type="nucleotide sequence ID" value="XM_002951442.1"/>
</dbReference>
<feature type="compositionally biased region" description="Acidic residues" evidence="3">
    <location>
        <begin position="335"/>
        <end position="352"/>
    </location>
</feature>
<reference evidence="6 7" key="1">
    <citation type="journal article" date="2010" name="Science">
        <title>Genomic analysis of organismal complexity in the multicellular green alga Volvox carteri.</title>
        <authorList>
            <person name="Prochnik S.E."/>
            <person name="Umen J."/>
            <person name="Nedelcu A.M."/>
            <person name="Hallmann A."/>
            <person name="Miller S.M."/>
            <person name="Nishii I."/>
            <person name="Ferris P."/>
            <person name="Kuo A."/>
            <person name="Mitros T."/>
            <person name="Fritz-Laylin L.K."/>
            <person name="Hellsten U."/>
            <person name="Chapman J."/>
            <person name="Simakov O."/>
            <person name="Rensing S.A."/>
            <person name="Terry A."/>
            <person name="Pangilinan J."/>
            <person name="Kapitonov V."/>
            <person name="Jurka J."/>
            <person name="Salamov A."/>
            <person name="Shapiro H."/>
            <person name="Schmutz J."/>
            <person name="Grimwood J."/>
            <person name="Lindquist E."/>
            <person name="Lucas S."/>
            <person name="Grigoriev I.V."/>
            <person name="Schmitt R."/>
            <person name="Kirk D."/>
            <person name="Rokhsar D.S."/>
        </authorList>
    </citation>
    <scope>NUCLEOTIDE SEQUENCE [LARGE SCALE GENOMIC DNA]</scope>
    <source>
        <strain evidence="7">f. Nagariensis / Eve</strain>
    </source>
</reference>
<evidence type="ECO:0000259" key="5">
    <source>
        <dbReference type="SMART" id="SM00672"/>
    </source>
</evidence>
<keyword evidence="4" id="KW-0732">Signal</keyword>
<dbReference type="Pfam" id="PF05686">
    <property type="entry name" value="Glyco_transf_90"/>
    <property type="match status" value="1"/>
</dbReference>
<dbReference type="InterPro" id="IPR051091">
    <property type="entry name" value="O-Glucosyltr/Glycosyltrsf_90"/>
</dbReference>
<accession>D8TYY7</accession>
<feature type="chain" id="PRO_5003124026" description="Glycosyl transferase CAP10 domain-containing protein" evidence="4">
    <location>
        <begin position="28"/>
        <end position="455"/>
    </location>
</feature>
<feature type="compositionally biased region" description="Low complexity" evidence="3">
    <location>
        <begin position="393"/>
        <end position="403"/>
    </location>
</feature>
<evidence type="ECO:0000313" key="6">
    <source>
        <dbReference type="EMBL" id="EFJ47299.1"/>
    </source>
</evidence>
<dbReference type="PANTHER" id="PTHR12203">
    <property type="entry name" value="KDEL LYS-ASP-GLU-LEU CONTAINING - RELATED"/>
    <property type="match status" value="1"/>
</dbReference>
<feature type="signal peptide" evidence="4">
    <location>
        <begin position="1"/>
        <end position="27"/>
    </location>
</feature>
<dbReference type="SMART" id="SM00672">
    <property type="entry name" value="CAP10"/>
    <property type="match status" value="1"/>
</dbReference>
<keyword evidence="2" id="KW-0808">Transferase</keyword>
<keyword evidence="7" id="KW-1185">Reference proteome</keyword>
<feature type="domain" description="Glycosyl transferase CAP10" evidence="5">
    <location>
        <begin position="34"/>
        <end position="233"/>
    </location>
</feature>
<dbReference type="OrthoDB" id="541052at2759"/>
<sequence>MRAKPPAGIGTLALVLLLLASCLKADGKQLPVMTLENIPFLDNMNSESVITLRKRPPGYEPATTEVEWEPIFRSNLFRDLRRYQNKISQGQALTLTGLAYQLELLKQSNRWHHRPYIAISRHALYKFLINADGHVSSSRMGHIMQTNSVILQQRSLWIEYYYRSLQPGVHVLEYSPEDVLTLLEKYQDPQMDGELRRLANASQHFCAKYLTIDGKIRYTVRALHEYNRLFGSVLATFARELRGLGAFKGWNRTPTPTSTSASKWGRKALGAVASSSGALEASHVPEASAVFAPPSPPSVGFEPRASAAAGSEQVAAAASKEHPVWPNIDNRVGDADEDDDDEEEDGDDVDGGDDARSHYHSPSGGRGHLEGSGTGYDFGADVTKRDIFSTSVSVSSHHSGDSGARVLLLSPYSRPSRRKGRRGRGSGEEVDSRLVRWLDAEDFRTLLRQLRGSRK</sequence>
<feature type="compositionally biased region" description="Basic residues" evidence="3">
    <location>
        <begin position="415"/>
        <end position="424"/>
    </location>
</feature>
<dbReference type="GO" id="GO:0016740">
    <property type="term" value="F:transferase activity"/>
    <property type="evidence" value="ECO:0007669"/>
    <property type="project" value="UniProtKB-KW"/>
</dbReference>
<feature type="compositionally biased region" description="Low complexity" evidence="3">
    <location>
        <begin position="305"/>
        <end position="318"/>
    </location>
</feature>
<evidence type="ECO:0000256" key="1">
    <source>
        <dbReference type="ARBA" id="ARBA00010118"/>
    </source>
</evidence>
<evidence type="ECO:0000256" key="3">
    <source>
        <dbReference type="SAM" id="MobiDB-lite"/>
    </source>
</evidence>
<dbReference type="InterPro" id="IPR006598">
    <property type="entry name" value="CAP10"/>
</dbReference>
<protein>
    <recommendedName>
        <fullName evidence="5">Glycosyl transferase CAP10 domain-containing protein</fullName>
    </recommendedName>
</protein>
<proteinExistence type="inferred from homology"/>
<evidence type="ECO:0000256" key="2">
    <source>
        <dbReference type="ARBA" id="ARBA00022679"/>
    </source>
</evidence>
<dbReference type="InParanoid" id="D8TYY7"/>
<dbReference type="GeneID" id="9615669"/>
<dbReference type="PANTHER" id="PTHR12203:SF35">
    <property type="entry name" value="PROTEIN O-GLUCOSYLTRANSFERASE 1"/>
    <property type="match status" value="1"/>
</dbReference>
<name>D8TYY7_VOLCA</name>
<organism evidence="7">
    <name type="scientific">Volvox carteri f. nagariensis</name>
    <dbReference type="NCBI Taxonomy" id="3068"/>
    <lineage>
        <taxon>Eukaryota</taxon>
        <taxon>Viridiplantae</taxon>
        <taxon>Chlorophyta</taxon>
        <taxon>core chlorophytes</taxon>
        <taxon>Chlorophyceae</taxon>
        <taxon>CS clade</taxon>
        <taxon>Chlamydomonadales</taxon>
        <taxon>Volvocaceae</taxon>
        <taxon>Volvox</taxon>
    </lineage>
</organism>
<dbReference type="KEGG" id="vcn:VOLCADRAFT_92043"/>
<gene>
    <name evidence="6" type="ORF">VOLCADRAFT_92043</name>
</gene>
<comment type="similarity">
    <text evidence="1">Belongs to the glycosyltransferase 90 family.</text>
</comment>
<dbReference type="EMBL" id="GL378345">
    <property type="protein sequence ID" value="EFJ47299.1"/>
    <property type="molecule type" value="Genomic_DNA"/>
</dbReference>
<dbReference type="Proteomes" id="UP000001058">
    <property type="component" value="Unassembled WGS sequence"/>
</dbReference>
<evidence type="ECO:0000256" key="4">
    <source>
        <dbReference type="SAM" id="SignalP"/>
    </source>
</evidence>
<feature type="region of interest" description="Disordered" evidence="3">
    <location>
        <begin position="393"/>
        <end position="430"/>
    </location>
</feature>
<dbReference type="PROSITE" id="PS51257">
    <property type="entry name" value="PROKAR_LIPOPROTEIN"/>
    <property type="match status" value="1"/>
</dbReference>
<evidence type="ECO:0000313" key="7">
    <source>
        <dbReference type="Proteomes" id="UP000001058"/>
    </source>
</evidence>
<feature type="region of interest" description="Disordered" evidence="3">
    <location>
        <begin position="295"/>
        <end position="372"/>
    </location>
</feature>